<feature type="region of interest" description="Disordered" evidence="1">
    <location>
        <begin position="368"/>
        <end position="427"/>
    </location>
</feature>
<feature type="compositionally biased region" description="Basic and acidic residues" evidence="1">
    <location>
        <begin position="401"/>
        <end position="421"/>
    </location>
</feature>
<reference evidence="2 3" key="2">
    <citation type="submission" date="2021-10" db="EMBL/GenBank/DDBJ databases">
        <authorList>
            <person name="Piombo E."/>
        </authorList>
    </citation>
    <scope>NUCLEOTIDE SEQUENCE [LARGE SCALE GENOMIC DNA]</scope>
</reference>
<accession>A0A9N9W8S9</accession>
<dbReference type="PANTHER" id="PTHR38790:SF4">
    <property type="entry name" value="2EXR DOMAIN-CONTAINING PROTEIN"/>
    <property type="match status" value="1"/>
</dbReference>
<evidence type="ECO:0000313" key="3">
    <source>
        <dbReference type="Proteomes" id="UP000775872"/>
    </source>
</evidence>
<dbReference type="EMBL" id="CABFOC020000011">
    <property type="protein sequence ID" value="CAH0045487.1"/>
    <property type="molecule type" value="Genomic_DNA"/>
</dbReference>
<protein>
    <submittedName>
        <fullName evidence="2">Uncharacterized protein</fullName>
    </submittedName>
</protein>
<evidence type="ECO:0000256" key="1">
    <source>
        <dbReference type="SAM" id="MobiDB-lite"/>
    </source>
</evidence>
<dbReference type="AlphaFoldDB" id="A0A9N9W8S9"/>
<comment type="caution">
    <text evidence="2">The sequence shown here is derived from an EMBL/GenBank/DDBJ whole genome shotgun (WGS) entry which is preliminary data.</text>
</comment>
<reference evidence="3" key="1">
    <citation type="submission" date="2019-06" db="EMBL/GenBank/DDBJ databases">
        <authorList>
            <person name="Broberg M."/>
        </authorList>
    </citation>
    <scope>NUCLEOTIDE SEQUENCE [LARGE SCALE GENOMIC DNA]</scope>
</reference>
<name>A0A9N9W8S9_9HYPO</name>
<dbReference type="PANTHER" id="PTHR38790">
    <property type="entry name" value="2EXR DOMAIN-CONTAINING PROTEIN-RELATED"/>
    <property type="match status" value="1"/>
</dbReference>
<gene>
    <name evidence="2" type="ORF">CSOL1703_00011238</name>
</gene>
<proteinExistence type="predicted"/>
<organism evidence="2 3">
    <name type="scientific">Clonostachys solani</name>
    <dbReference type="NCBI Taxonomy" id="160281"/>
    <lineage>
        <taxon>Eukaryota</taxon>
        <taxon>Fungi</taxon>
        <taxon>Dikarya</taxon>
        <taxon>Ascomycota</taxon>
        <taxon>Pezizomycotina</taxon>
        <taxon>Sordariomycetes</taxon>
        <taxon>Hypocreomycetidae</taxon>
        <taxon>Hypocreales</taxon>
        <taxon>Bionectriaceae</taxon>
        <taxon>Clonostachys</taxon>
    </lineage>
</organism>
<keyword evidence="3" id="KW-1185">Reference proteome</keyword>
<dbReference type="Proteomes" id="UP000775872">
    <property type="component" value="Unassembled WGS sequence"/>
</dbReference>
<feature type="compositionally biased region" description="Basic and acidic residues" evidence="1">
    <location>
        <begin position="381"/>
        <end position="392"/>
    </location>
</feature>
<evidence type="ECO:0000313" key="2">
    <source>
        <dbReference type="EMBL" id="CAH0045487.1"/>
    </source>
</evidence>
<dbReference type="OrthoDB" id="62952at2759"/>
<sequence>MAATISISFNDLGRASTLPSNNNPGLDFLPPEVRLLIYEFTLVEVPRWDKKHKFECKYRPGSAQGFEPPPFAQSKITVSESPWRTKTETPCSCAKRQGLSLLRVSKSLNKICSPIFWSQNTFCFLDAVEFLALVGHSLRPELRDQIRDISIMNPDHTGDSEHIRAPRARFRYRRSFWETLLKCRGLEKLDIPAAYIESTRVLEVADYLNRFNENVPNLSRLHLNFLLARSSKLYSNSYPSPWMDEMAPQVVYAKFSGQIHLSNKENGLWIPDGVDDLWHDLSNFQIQVDRAIKLRFFGLTTATLHQYWLNFKLVEGLNHTSDTRRITLPSGQRALVKFYGVPYSSRASRASSRYKLFQERKKREELTEASRKDLKKKFKEARRSSRETKIEGETTNQQKAQSDREMRRLALEAEKKLSLRKERQKKLRLAKTTSEIRAWGRKRVPNASSRY</sequence>